<dbReference type="EMBL" id="JBANQN010000002">
    <property type="protein sequence ID" value="KAK6797665.1"/>
    <property type="molecule type" value="Genomic_DNA"/>
</dbReference>
<dbReference type="Proteomes" id="UP001371456">
    <property type="component" value="Unassembled WGS sequence"/>
</dbReference>
<reference evidence="1 2" key="1">
    <citation type="submission" date="2024-02" db="EMBL/GenBank/DDBJ databases">
        <title>de novo genome assembly of Solanum bulbocastanum strain 11H21.</title>
        <authorList>
            <person name="Hosaka A.J."/>
        </authorList>
    </citation>
    <scope>NUCLEOTIDE SEQUENCE [LARGE SCALE GENOMIC DNA]</scope>
    <source>
        <tissue evidence="1">Young leaves</tissue>
    </source>
</reference>
<name>A0AAN8YMD1_SOLBU</name>
<sequence length="25" mass="2895">MAIHQKLQVFLCFSYLFSLSHHSSA</sequence>
<organism evidence="1 2">
    <name type="scientific">Solanum bulbocastanum</name>
    <name type="common">Wild potato</name>
    <dbReference type="NCBI Taxonomy" id="147425"/>
    <lineage>
        <taxon>Eukaryota</taxon>
        <taxon>Viridiplantae</taxon>
        <taxon>Streptophyta</taxon>
        <taxon>Embryophyta</taxon>
        <taxon>Tracheophyta</taxon>
        <taxon>Spermatophyta</taxon>
        <taxon>Magnoliopsida</taxon>
        <taxon>eudicotyledons</taxon>
        <taxon>Gunneridae</taxon>
        <taxon>Pentapetalae</taxon>
        <taxon>asterids</taxon>
        <taxon>lamiids</taxon>
        <taxon>Solanales</taxon>
        <taxon>Solanaceae</taxon>
        <taxon>Solanoideae</taxon>
        <taxon>Solaneae</taxon>
        <taxon>Solanum</taxon>
    </lineage>
</organism>
<keyword evidence="2" id="KW-1185">Reference proteome</keyword>
<gene>
    <name evidence="1" type="ORF">RDI58_005367</name>
</gene>
<accession>A0AAN8YMD1</accession>
<evidence type="ECO:0000313" key="2">
    <source>
        <dbReference type="Proteomes" id="UP001371456"/>
    </source>
</evidence>
<evidence type="ECO:0000313" key="1">
    <source>
        <dbReference type="EMBL" id="KAK6797665.1"/>
    </source>
</evidence>
<dbReference type="AlphaFoldDB" id="A0AAN8YMD1"/>
<proteinExistence type="predicted"/>
<comment type="caution">
    <text evidence="1">The sequence shown here is derived from an EMBL/GenBank/DDBJ whole genome shotgun (WGS) entry which is preliminary data.</text>
</comment>
<protein>
    <submittedName>
        <fullName evidence="1">Uncharacterized protein</fullName>
    </submittedName>
</protein>